<dbReference type="Pfam" id="PF19760">
    <property type="entry name" value="DUF6247"/>
    <property type="match status" value="1"/>
</dbReference>
<gene>
    <name evidence="2" type="ORF">IEQ31_34565</name>
</gene>
<evidence type="ECO:0000313" key="2">
    <source>
        <dbReference type="EMBL" id="MBD3148268.1"/>
    </source>
</evidence>
<dbReference type="Proteomes" id="UP000653231">
    <property type="component" value="Unassembled WGS sequence"/>
</dbReference>
<accession>A0ABR8LI61</accession>
<sequence>MLGAASGLEDALARGSAQPVEPHPIGHDPEEILARLPERYREHFLADYRAAMEAAMHHTWKWKQLAETLHLWHLRSVAYSAPGYEQARAEAAAGVSGIPAEDVFPGWAELVAQHANRHGVNYRIDFAASASAQIPGLPAEAWQALVDELLIIGADPHHRGVPHPEQAAVPRVDVRHGRLASYILDDAAKVVRVYSIIWAG</sequence>
<feature type="region of interest" description="Disordered" evidence="1">
    <location>
        <begin position="1"/>
        <end position="28"/>
    </location>
</feature>
<dbReference type="EMBL" id="JACXRZ010000046">
    <property type="protein sequence ID" value="MBD3148268.1"/>
    <property type="molecule type" value="Genomic_DNA"/>
</dbReference>
<reference evidence="2 3" key="1">
    <citation type="submission" date="2020-09" db="EMBL/GenBank/DDBJ databases">
        <title>Actinomycete isolated from the Camponotus japonicus Mayr.</title>
        <authorList>
            <person name="Gong X."/>
        </authorList>
    </citation>
    <scope>NUCLEOTIDE SEQUENCE [LARGE SCALE GENOMIC DNA]</scope>
    <source>
        <strain evidence="2 3">2C-HV3</strain>
    </source>
</reference>
<organism evidence="2 3">
    <name type="scientific">Microbispora bryophytorum subsp. camponoti</name>
    <dbReference type="NCBI Taxonomy" id="1677852"/>
    <lineage>
        <taxon>Bacteria</taxon>
        <taxon>Bacillati</taxon>
        <taxon>Actinomycetota</taxon>
        <taxon>Actinomycetes</taxon>
        <taxon>Streptosporangiales</taxon>
        <taxon>Streptosporangiaceae</taxon>
        <taxon>Microbispora</taxon>
    </lineage>
</organism>
<comment type="caution">
    <text evidence="2">The sequence shown here is derived from an EMBL/GenBank/DDBJ whole genome shotgun (WGS) entry which is preliminary data.</text>
</comment>
<dbReference type="InterPro" id="IPR046214">
    <property type="entry name" value="DUF6247"/>
</dbReference>
<proteinExistence type="predicted"/>
<protein>
    <submittedName>
        <fullName evidence="2">Uncharacterized protein</fullName>
    </submittedName>
</protein>
<dbReference type="RefSeq" id="WP_191055374.1">
    <property type="nucleotide sequence ID" value="NZ_JACXRZ010000046.1"/>
</dbReference>
<evidence type="ECO:0000313" key="3">
    <source>
        <dbReference type="Proteomes" id="UP000653231"/>
    </source>
</evidence>
<name>A0ABR8LI61_9ACTN</name>
<keyword evidence="3" id="KW-1185">Reference proteome</keyword>
<evidence type="ECO:0000256" key="1">
    <source>
        <dbReference type="SAM" id="MobiDB-lite"/>
    </source>
</evidence>